<reference evidence="9 10" key="1">
    <citation type="journal article" date="2014" name="Genome Announc.">
        <title>Genome Sequence of Afipia felis Strain 76713, Isolated in Hospital Water Using an Amoeba Co-Culture Procedure.</title>
        <authorList>
            <person name="Benamar S."/>
            <person name="La Scola B."/>
            <person name="Croce O."/>
        </authorList>
    </citation>
    <scope>NUCLEOTIDE SEQUENCE [LARGE SCALE GENOMIC DNA]</scope>
    <source>
        <strain evidence="9 10">76713</strain>
    </source>
</reference>
<dbReference type="EMBL" id="CCAZ020000002">
    <property type="protein sequence ID" value="CEG09523.1"/>
    <property type="molecule type" value="Genomic_DNA"/>
</dbReference>
<dbReference type="SMART" id="SM00448">
    <property type="entry name" value="REC"/>
    <property type="match status" value="1"/>
</dbReference>
<dbReference type="PROSITE" id="PS50110">
    <property type="entry name" value="RESPONSE_REGULATORY"/>
    <property type="match status" value="1"/>
</dbReference>
<protein>
    <submittedName>
        <fullName evidence="9">Transcriptional regulatory protein FixJ</fullName>
    </submittedName>
</protein>
<organism evidence="9 10">
    <name type="scientific">Afipia felis</name>
    <name type="common">Cat scratch disease bacillus</name>
    <dbReference type="NCBI Taxonomy" id="1035"/>
    <lineage>
        <taxon>Bacteria</taxon>
        <taxon>Pseudomonadati</taxon>
        <taxon>Pseudomonadota</taxon>
        <taxon>Alphaproteobacteria</taxon>
        <taxon>Hyphomicrobiales</taxon>
        <taxon>Nitrobacteraceae</taxon>
        <taxon>Afipia</taxon>
    </lineage>
</organism>
<evidence type="ECO:0000313" key="10">
    <source>
        <dbReference type="Proteomes" id="UP000035762"/>
    </source>
</evidence>
<dbReference type="STRING" id="1035.BN961_02951"/>
<dbReference type="InterPro" id="IPR011006">
    <property type="entry name" value="CheY-like_superfamily"/>
</dbReference>
<dbReference type="InterPro" id="IPR001789">
    <property type="entry name" value="Sig_transdc_resp-reg_receiver"/>
</dbReference>
<dbReference type="InterPro" id="IPR036388">
    <property type="entry name" value="WH-like_DNA-bd_sf"/>
</dbReference>
<dbReference type="Gene3D" id="3.40.50.2300">
    <property type="match status" value="1"/>
</dbReference>
<dbReference type="PRINTS" id="PR00038">
    <property type="entry name" value="HTHLUXR"/>
</dbReference>
<dbReference type="CDD" id="cd06170">
    <property type="entry name" value="LuxR_C_like"/>
    <property type="match status" value="1"/>
</dbReference>
<comment type="caution">
    <text evidence="9">The sequence shown here is derived from an EMBL/GenBank/DDBJ whole genome shotgun (WGS) entry which is preliminary data.</text>
</comment>
<evidence type="ECO:0000256" key="3">
    <source>
        <dbReference type="ARBA" id="ARBA00023015"/>
    </source>
</evidence>
<dbReference type="PROSITE" id="PS50043">
    <property type="entry name" value="HTH_LUXR_2"/>
    <property type="match status" value="1"/>
</dbReference>
<gene>
    <name evidence="9" type="primary">fixJ_2</name>
    <name evidence="9" type="ORF">BN961_02951</name>
</gene>
<feature type="domain" description="Response regulatory" evidence="8">
    <location>
        <begin position="12"/>
        <end position="126"/>
    </location>
</feature>
<keyword evidence="3" id="KW-0805">Transcription regulation</keyword>
<dbReference type="AlphaFoldDB" id="A0A090N850"/>
<evidence type="ECO:0000259" key="8">
    <source>
        <dbReference type="PROSITE" id="PS50110"/>
    </source>
</evidence>
<keyword evidence="10" id="KW-1185">Reference proteome</keyword>
<evidence type="ECO:0000256" key="1">
    <source>
        <dbReference type="ARBA" id="ARBA00022553"/>
    </source>
</evidence>
<dbReference type="Gene3D" id="1.10.10.10">
    <property type="entry name" value="Winged helix-like DNA-binding domain superfamily/Winged helix DNA-binding domain"/>
    <property type="match status" value="1"/>
</dbReference>
<accession>A0A090N850</accession>
<keyword evidence="1 6" id="KW-0597">Phosphoprotein</keyword>
<evidence type="ECO:0000256" key="6">
    <source>
        <dbReference type="PROSITE-ProRule" id="PRU00169"/>
    </source>
</evidence>
<dbReference type="Pfam" id="PF00196">
    <property type="entry name" value="GerE"/>
    <property type="match status" value="1"/>
</dbReference>
<dbReference type="SUPFAM" id="SSF46894">
    <property type="entry name" value="C-terminal effector domain of the bipartite response regulators"/>
    <property type="match status" value="1"/>
</dbReference>
<evidence type="ECO:0000256" key="2">
    <source>
        <dbReference type="ARBA" id="ARBA00023012"/>
    </source>
</evidence>
<evidence type="ECO:0000256" key="4">
    <source>
        <dbReference type="ARBA" id="ARBA00023125"/>
    </source>
</evidence>
<dbReference type="PANTHER" id="PTHR44688">
    <property type="entry name" value="DNA-BINDING TRANSCRIPTIONAL ACTIVATOR DEVR_DOSR"/>
    <property type="match status" value="1"/>
</dbReference>
<evidence type="ECO:0000256" key="5">
    <source>
        <dbReference type="ARBA" id="ARBA00023163"/>
    </source>
</evidence>
<evidence type="ECO:0000313" key="9">
    <source>
        <dbReference type="EMBL" id="CEG09523.1"/>
    </source>
</evidence>
<proteinExistence type="predicted"/>
<dbReference type="Proteomes" id="UP000035762">
    <property type="component" value="Unassembled WGS sequence"/>
</dbReference>
<dbReference type="GO" id="GO:0006355">
    <property type="term" value="P:regulation of DNA-templated transcription"/>
    <property type="evidence" value="ECO:0007669"/>
    <property type="project" value="InterPro"/>
</dbReference>
<feature type="modified residue" description="4-aspartylphosphate" evidence="6">
    <location>
        <position position="61"/>
    </location>
</feature>
<dbReference type="SMART" id="SM00421">
    <property type="entry name" value="HTH_LUXR"/>
    <property type="match status" value="1"/>
</dbReference>
<dbReference type="RefSeq" id="WP_048757428.1">
    <property type="nucleotide sequence ID" value="NZ_CCAZ020000002.1"/>
</dbReference>
<dbReference type="Pfam" id="PF00072">
    <property type="entry name" value="Response_reg"/>
    <property type="match status" value="1"/>
</dbReference>
<keyword evidence="2" id="KW-0902">Two-component regulatory system</keyword>
<sequence length="216" mass="23445">MGQIHPFPGDAYVFIVDDDKSVSDALALLLRLEGFATQSFSDGHAFLEAVRLKPPACVILDLQLPGYSGLDVLRDLAEMRFAPPVIVISGHSDIPTAVTAMKRGALDFMEKPFAASMMADRVREAVLAYRRSADGPILGLGDFSGRHLLTSREREVLGQVASGASNKEAGRRLGISPRTIEVHRARIMAKLGAKNAADLMRIVLSKERHPPRSMAT</sequence>
<dbReference type="PANTHER" id="PTHR44688:SF16">
    <property type="entry name" value="DNA-BINDING TRANSCRIPTIONAL ACTIVATOR DEVR_DOSR"/>
    <property type="match status" value="1"/>
</dbReference>
<dbReference type="FunFam" id="3.40.50.2300:FF:000018">
    <property type="entry name" value="DNA-binding transcriptional regulator NtrC"/>
    <property type="match status" value="1"/>
</dbReference>
<keyword evidence="4" id="KW-0238">DNA-binding</keyword>
<keyword evidence="5" id="KW-0804">Transcription</keyword>
<dbReference type="OrthoDB" id="9782655at2"/>
<name>A0A090N850_AFIFE</name>
<dbReference type="InterPro" id="IPR016032">
    <property type="entry name" value="Sig_transdc_resp-reg_C-effctor"/>
</dbReference>
<evidence type="ECO:0000259" key="7">
    <source>
        <dbReference type="PROSITE" id="PS50043"/>
    </source>
</evidence>
<dbReference type="GO" id="GO:0003677">
    <property type="term" value="F:DNA binding"/>
    <property type="evidence" value="ECO:0007669"/>
    <property type="project" value="UniProtKB-KW"/>
</dbReference>
<dbReference type="SUPFAM" id="SSF52172">
    <property type="entry name" value="CheY-like"/>
    <property type="match status" value="1"/>
</dbReference>
<dbReference type="GO" id="GO:0000160">
    <property type="term" value="P:phosphorelay signal transduction system"/>
    <property type="evidence" value="ECO:0007669"/>
    <property type="project" value="UniProtKB-KW"/>
</dbReference>
<feature type="domain" description="HTH luxR-type" evidence="7">
    <location>
        <begin position="142"/>
        <end position="207"/>
    </location>
</feature>
<dbReference type="InterPro" id="IPR000792">
    <property type="entry name" value="Tscrpt_reg_LuxR_C"/>
</dbReference>